<protein>
    <submittedName>
        <fullName evidence="1">Uncharacterized protein</fullName>
    </submittedName>
</protein>
<dbReference type="OrthoDB" id="2637563at2759"/>
<accession>A0A9P7EC87</accession>
<comment type="caution">
    <text evidence="1">The sequence shown here is derived from an EMBL/GenBank/DDBJ whole genome shotgun (WGS) entry which is preliminary data.</text>
</comment>
<name>A0A9P7EC87_9AGAM</name>
<keyword evidence="2" id="KW-1185">Reference proteome</keyword>
<reference evidence="1" key="1">
    <citation type="journal article" date="2020" name="New Phytol.">
        <title>Comparative genomics reveals dynamic genome evolution in host specialist ectomycorrhizal fungi.</title>
        <authorList>
            <person name="Lofgren L.A."/>
            <person name="Nguyen N.H."/>
            <person name="Vilgalys R."/>
            <person name="Ruytinx J."/>
            <person name="Liao H.L."/>
            <person name="Branco S."/>
            <person name="Kuo A."/>
            <person name="LaButti K."/>
            <person name="Lipzen A."/>
            <person name="Andreopoulos W."/>
            <person name="Pangilinan J."/>
            <person name="Riley R."/>
            <person name="Hundley H."/>
            <person name="Na H."/>
            <person name="Barry K."/>
            <person name="Grigoriev I.V."/>
            <person name="Stajich J.E."/>
            <person name="Kennedy P.G."/>
        </authorList>
    </citation>
    <scope>NUCLEOTIDE SEQUENCE</scope>
    <source>
        <strain evidence="1">MN1</strain>
    </source>
</reference>
<dbReference type="AlphaFoldDB" id="A0A9P7EC87"/>
<organism evidence="1 2">
    <name type="scientific">Suillus subaureus</name>
    <dbReference type="NCBI Taxonomy" id="48587"/>
    <lineage>
        <taxon>Eukaryota</taxon>
        <taxon>Fungi</taxon>
        <taxon>Dikarya</taxon>
        <taxon>Basidiomycota</taxon>
        <taxon>Agaricomycotina</taxon>
        <taxon>Agaricomycetes</taxon>
        <taxon>Agaricomycetidae</taxon>
        <taxon>Boletales</taxon>
        <taxon>Suillineae</taxon>
        <taxon>Suillaceae</taxon>
        <taxon>Suillus</taxon>
    </lineage>
</organism>
<dbReference type="GeneID" id="64634049"/>
<dbReference type="RefSeq" id="XP_041193864.1">
    <property type="nucleotide sequence ID" value="XM_041340033.1"/>
</dbReference>
<sequence length="307" mass="35011">MSKVILVVPDPGWKKTQLQLQQQTYIDWVLTSLPHQEADYLLGNGDLDGLIFTATSKQLCGKEVPKGHKMVYINEVLLMWHTIDMSPKNCLQVCYMNFKTFTEVIHMHLDKLELAMKKFAAVWGGLDLTKNYREAPVLFHLSSSLRDRGDSTLCCTFEKYIWALHRLEGMLPLWPGILECWAASHDHNAISLLDSIARDGTQTHRPTTQLIIPGTKFDPHITEPVVVKHESSASRLFIKYPGKQKMLDEAEKHGEFQLFKQSYVPEWDKALFCIFIHPGSSMLANCNSCVLDHSLQEDGWSLEELGL</sequence>
<dbReference type="Proteomes" id="UP000807769">
    <property type="component" value="Unassembled WGS sequence"/>
</dbReference>
<evidence type="ECO:0000313" key="2">
    <source>
        <dbReference type="Proteomes" id="UP000807769"/>
    </source>
</evidence>
<proteinExistence type="predicted"/>
<dbReference type="EMBL" id="JABBWG010000013">
    <property type="protein sequence ID" value="KAG1817622.1"/>
    <property type="molecule type" value="Genomic_DNA"/>
</dbReference>
<evidence type="ECO:0000313" key="1">
    <source>
        <dbReference type="EMBL" id="KAG1817622.1"/>
    </source>
</evidence>
<gene>
    <name evidence="1" type="ORF">BJ212DRAFT_1480177</name>
</gene>